<dbReference type="HOGENOM" id="CLU_2687377_0_0_1"/>
<dbReference type="EMBL" id="KK088412">
    <property type="protein sequence ID" value="EYE98985.1"/>
    <property type="molecule type" value="Genomic_DNA"/>
</dbReference>
<dbReference type="AlphaFoldDB" id="A0A017SRT6"/>
<dbReference type="GeneID" id="63695899"/>
<name>A0A017SRT6_ASPRC</name>
<organism evidence="2 3">
    <name type="scientific">Aspergillus ruber (strain CBS 135680)</name>
    <dbReference type="NCBI Taxonomy" id="1388766"/>
    <lineage>
        <taxon>Eukaryota</taxon>
        <taxon>Fungi</taxon>
        <taxon>Dikarya</taxon>
        <taxon>Ascomycota</taxon>
        <taxon>Pezizomycotina</taxon>
        <taxon>Eurotiomycetes</taxon>
        <taxon>Eurotiomycetidae</taxon>
        <taxon>Eurotiales</taxon>
        <taxon>Aspergillaceae</taxon>
        <taxon>Aspergillus</taxon>
        <taxon>Aspergillus subgen. Aspergillus</taxon>
    </lineage>
</organism>
<evidence type="ECO:0000256" key="1">
    <source>
        <dbReference type="SAM" id="SignalP"/>
    </source>
</evidence>
<sequence>MSACLGRVSLVSLIPWFAAASVPSFISLGHGFSWFHGYGHILSQINVCNYFIRIYPQPACRGELTGSRDLRGDL</sequence>
<keyword evidence="1" id="KW-0732">Signal</keyword>
<feature type="signal peptide" evidence="1">
    <location>
        <begin position="1"/>
        <end position="20"/>
    </location>
</feature>
<proteinExistence type="predicted"/>
<dbReference type="RefSeq" id="XP_040642673.1">
    <property type="nucleotide sequence ID" value="XM_040780775.1"/>
</dbReference>
<evidence type="ECO:0008006" key="4">
    <source>
        <dbReference type="Google" id="ProtNLM"/>
    </source>
</evidence>
<reference evidence="3" key="1">
    <citation type="journal article" date="2014" name="Nat. Commun.">
        <title>Genomic adaptations of the halophilic Dead Sea filamentous fungus Eurotium rubrum.</title>
        <authorList>
            <person name="Kis-Papo T."/>
            <person name="Weig A.R."/>
            <person name="Riley R."/>
            <person name="Persoh D."/>
            <person name="Salamov A."/>
            <person name="Sun H."/>
            <person name="Lipzen A."/>
            <person name="Wasser S.P."/>
            <person name="Rambold G."/>
            <person name="Grigoriev I.V."/>
            <person name="Nevo E."/>
        </authorList>
    </citation>
    <scope>NUCLEOTIDE SEQUENCE [LARGE SCALE GENOMIC DNA]</scope>
    <source>
        <strain evidence="3">CBS 135680</strain>
    </source>
</reference>
<evidence type="ECO:0000313" key="3">
    <source>
        <dbReference type="Proteomes" id="UP000019804"/>
    </source>
</evidence>
<feature type="chain" id="PRO_5001495974" description="Secreted protein" evidence="1">
    <location>
        <begin position="21"/>
        <end position="74"/>
    </location>
</feature>
<protein>
    <recommendedName>
        <fullName evidence="4">Secreted protein</fullName>
    </recommendedName>
</protein>
<accession>A0A017SRT6</accession>
<dbReference type="Proteomes" id="UP000019804">
    <property type="component" value="Unassembled WGS sequence"/>
</dbReference>
<gene>
    <name evidence="2" type="ORF">EURHEDRAFT_408216</name>
</gene>
<evidence type="ECO:0000313" key="2">
    <source>
        <dbReference type="EMBL" id="EYE98985.1"/>
    </source>
</evidence>
<keyword evidence="3" id="KW-1185">Reference proteome</keyword>